<dbReference type="Proteomes" id="UP000304540">
    <property type="component" value="Unassembled WGS sequence"/>
</dbReference>
<sequence length="64" mass="7354">MFILVKRIGTIILVKFRKRLSIIVLVFLGSVFRTPIFRGDSLDTTIIFKAGTKKVIRKIVYKNA</sequence>
<name>A0A0U0MG25_STREE</name>
<dbReference type="EMBL" id="CRVC01000007">
    <property type="protein sequence ID" value="COR49486.1"/>
    <property type="molecule type" value="Genomic_DNA"/>
</dbReference>
<gene>
    <name evidence="1" type="ORF">ERS021218_00819</name>
    <name evidence="2" type="ORF">SAMEA3381574_01547</name>
</gene>
<evidence type="ECO:0000313" key="2">
    <source>
        <dbReference type="EMBL" id="VRI37155.1"/>
    </source>
</evidence>
<accession>A0A0U0MG25</accession>
<evidence type="ECO:0000313" key="4">
    <source>
        <dbReference type="Proteomes" id="UP000304540"/>
    </source>
</evidence>
<protein>
    <submittedName>
        <fullName evidence="1">Uncharacterized protein</fullName>
    </submittedName>
</protein>
<dbReference type="AlphaFoldDB" id="A0A0U0MG25"/>
<reference evidence="2 4" key="2">
    <citation type="submission" date="2019-04" db="EMBL/GenBank/DDBJ databases">
        <authorList>
            <consortium name="Pathogen Informatics"/>
        </authorList>
    </citation>
    <scope>NUCLEOTIDE SEQUENCE [LARGE SCALE GENOMIC DNA]</scope>
    <source>
        <strain evidence="2 4">GPSC232</strain>
    </source>
</reference>
<proteinExistence type="predicted"/>
<evidence type="ECO:0000313" key="1">
    <source>
        <dbReference type="EMBL" id="COR49486.1"/>
    </source>
</evidence>
<organism evidence="1 3">
    <name type="scientific">Streptococcus pneumoniae</name>
    <dbReference type="NCBI Taxonomy" id="1313"/>
    <lineage>
        <taxon>Bacteria</taxon>
        <taxon>Bacillati</taxon>
        <taxon>Bacillota</taxon>
        <taxon>Bacilli</taxon>
        <taxon>Lactobacillales</taxon>
        <taxon>Streptococcaceae</taxon>
        <taxon>Streptococcus</taxon>
    </lineage>
</organism>
<dbReference type="Proteomes" id="UP000046095">
    <property type="component" value="Unassembled WGS sequence"/>
</dbReference>
<reference evidence="1 3" key="1">
    <citation type="submission" date="2015-03" db="EMBL/GenBank/DDBJ databases">
        <authorList>
            <person name="Murphy D."/>
        </authorList>
    </citation>
    <scope>NUCLEOTIDE SEQUENCE [LARGE SCALE GENOMIC DNA]</scope>
    <source>
        <strain evidence="1 3">SMRU1708</strain>
    </source>
</reference>
<dbReference type="EMBL" id="CABABW010000014">
    <property type="protein sequence ID" value="VRI37155.1"/>
    <property type="molecule type" value="Genomic_DNA"/>
</dbReference>
<evidence type="ECO:0000313" key="3">
    <source>
        <dbReference type="Proteomes" id="UP000046095"/>
    </source>
</evidence>